<evidence type="ECO:0000313" key="2">
    <source>
        <dbReference type="Proteomes" id="UP000294911"/>
    </source>
</evidence>
<dbReference type="Proteomes" id="UP000294911">
    <property type="component" value="Unassembled WGS sequence"/>
</dbReference>
<comment type="caution">
    <text evidence="1">The sequence shown here is derived from an EMBL/GenBank/DDBJ whole genome shotgun (WGS) entry which is preliminary data.</text>
</comment>
<gene>
    <name evidence="1" type="ORF">EV191_12810</name>
</gene>
<dbReference type="EMBL" id="SLXQ01000028">
    <property type="protein sequence ID" value="TCP40760.1"/>
    <property type="molecule type" value="Genomic_DNA"/>
</dbReference>
<keyword evidence="2" id="KW-1185">Reference proteome</keyword>
<name>A0A4R2PXD1_9PSEU</name>
<evidence type="ECO:0000313" key="1">
    <source>
        <dbReference type="EMBL" id="TCP40760.1"/>
    </source>
</evidence>
<dbReference type="AlphaFoldDB" id="A0A4R2PXD1"/>
<protein>
    <submittedName>
        <fullName evidence="1">Uncharacterized protein</fullName>
    </submittedName>
</protein>
<accession>A0A4R2PXD1</accession>
<dbReference type="OrthoDB" id="5193141at2"/>
<organism evidence="1 2">
    <name type="scientific">Tamaricihabitans halophyticus</name>
    <dbReference type="NCBI Taxonomy" id="1262583"/>
    <lineage>
        <taxon>Bacteria</taxon>
        <taxon>Bacillati</taxon>
        <taxon>Actinomycetota</taxon>
        <taxon>Actinomycetes</taxon>
        <taxon>Pseudonocardiales</taxon>
        <taxon>Pseudonocardiaceae</taxon>
        <taxon>Tamaricihabitans</taxon>
    </lineage>
</organism>
<reference evidence="1 2" key="1">
    <citation type="submission" date="2019-03" db="EMBL/GenBank/DDBJ databases">
        <title>Genomic Encyclopedia of Type Strains, Phase IV (KMG-IV): sequencing the most valuable type-strain genomes for metagenomic binning, comparative biology and taxonomic classification.</title>
        <authorList>
            <person name="Goeker M."/>
        </authorList>
    </citation>
    <scope>NUCLEOTIDE SEQUENCE [LARGE SCALE GENOMIC DNA]</scope>
    <source>
        <strain evidence="1 2">DSM 45765</strain>
    </source>
</reference>
<dbReference type="RefSeq" id="WP_132881204.1">
    <property type="nucleotide sequence ID" value="NZ_SLXQ01000028.1"/>
</dbReference>
<sequence>MPSNTSPLIALVGFKRTKIAMVGGVRILVVRAGTVRILGTKGRVELDVTVPDLAARLTRTRTVELRSAAGSAYVYGVPDATRIRKELQELATHELNTAAADAQDDIEVLGPVPTGFTPLIPIKALTGQVRLSRTLTDALHRRGVAHG</sequence>
<proteinExistence type="predicted"/>